<evidence type="ECO:0008006" key="5">
    <source>
        <dbReference type="Google" id="ProtNLM"/>
    </source>
</evidence>
<keyword evidence="1" id="KW-0472">Membrane</keyword>
<feature type="signal peptide" evidence="2">
    <location>
        <begin position="1"/>
        <end position="18"/>
    </location>
</feature>
<protein>
    <recommendedName>
        <fullName evidence="5">C-type lectin domain-containing protein</fullName>
    </recommendedName>
</protein>
<gene>
    <name evidence="3" type="ORF">MCOR_10101</name>
</gene>
<sequence>MGFEYFVLFSLFSVSTKGQQVTGSPETPVVTGFPKTSVTGFTKPTVTGFPETSFTGFPKTSVTGFPDTIVNELPETSVTEFPETSVTSLPETSVTGYPETSVTGFPETNVTGFSKTSVTGFPETTVTWIDAALHCYSQHTILENNITILTEYINESNSTESIWVGSFVAWLPWIEIRGCYSITPDMDTVEISNVDDSAVCQAKCMNKWKNSSRYFGFNQHVGLIFNISVNNATDEDNFCLARNCSSMETPTYSQSKCDSYFKAYCRNKKEAYFSPLTFITLLANCNTRHFAYPLLHSDTICNKKQPGDSNVMYWIGVYRQILHITNLDKLDYTDFTNIKTHISKFACLSYKNNNADFCNQSTKHNFMCKSVDELSTTNYVSTVTTFATSDIHILDESTSSSTTILINDKNTIMTDTEESRFGIEYRLIVGVTVSITVVMLILVLVLIFRKIHRRNQSISRTLSKGERTSKLNQYESENILEGHYNDIDISKGDYCSGNPVSDNIVNSDGTGDEESTYVRATSGVYDKLNDYETTNGCLQTSSSLLSHKHHNLRQEILSVSIHQR</sequence>
<reference evidence="3 4" key="1">
    <citation type="submission" date="2020-06" db="EMBL/GenBank/DDBJ databases">
        <authorList>
            <person name="Li R."/>
            <person name="Bekaert M."/>
        </authorList>
    </citation>
    <scope>NUCLEOTIDE SEQUENCE [LARGE SCALE GENOMIC DNA]</scope>
    <source>
        <strain evidence="4">wild</strain>
    </source>
</reference>
<feature type="transmembrane region" description="Helical" evidence="1">
    <location>
        <begin position="427"/>
        <end position="448"/>
    </location>
</feature>
<dbReference type="Proteomes" id="UP000507470">
    <property type="component" value="Unassembled WGS sequence"/>
</dbReference>
<dbReference type="EMBL" id="CACVKT020001799">
    <property type="protein sequence ID" value="CAC5371755.1"/>
    <property type="molecule type" value="Genomic_DNA"/>
</dbReference>
<keyword evidence="1" id="KW-1133">Transmembrane helix</keyword>
<dbReference type="PANTHER" id="PTHR37572:SF1">
    <property type="entry name" value="GA22863"/>
    <property type="match status" value="1"/>
</dbReference>
<dbReference type="PANTHER" id="PTHR37572">
    <property type="entry name" value="GA22863"/>
    <property type="match status" value="1"/>
</dbReference>
<accession>A0A6J8AQ08</accession>
<keyword evidence="1" id="KW-0812">Transmembrane</keyword>
<name>A0A6J8AQ08_MYTCO</name>
<evidence type="ECO:0000313" key="4">
    <source>
        <dbReference type="Proteomes" id="UP000507470"/>
    </source>
</evidence>
<dbReference type="OrthoDB" id="10345182at2759"/>
<evidence type="ECO:0000256" key="2">
    <source>
        <dbReference type="SAM" id="SignalP"/>
    </source>
</evidence>
<evidence type="ECO:0000256" key="1">
    <source>
        <dbReference type="SAM" id="Phobius"/>
    </source>
</evidence>
<feature type="chain" id="PRO_5026715295" description="C-type lectin domain-containing protein" evidence="2">
    <location>
        <begin position="19"/>
        <end position="564"/>
    </location>
</feature>
<proteinExistence type="predicted"/>
<organism evidence="3 4">
    <name type="scientific">Mytilus coruscus</name>
    <name type="common">Sea mussel</name>
    <dbReference type="NCBI Taxonomy" id="42192"/>
    <lineage>
        <taxon>Eukaryota</taxon>
        <taxon>Metazoa</taxon>
        <taxon>Spiralia</taxon>
        <taxon>Lophotrochozoa</taxon>
        <taxon>Mollusca</taxon>
        <taxon>Bivalvia</taxon>
        <taxon>Autobranchia</taxon>
        <taxon>Pteriomorphia</taxon>
        <taxon>Mytilida</taxon>
        <taxon>Mytiloidea</taxon>
        <taxon>Mytilidae</taxon>
        <taxon>Mytilinae</taxon>
        <taxon>Mytilus</taxon>
    </lineage>
</organism>
<keyword evidence="2" id="KW-0732">Signal</keyword>
<keyword evidence="4" id="KW-1185">Reference proteome</keyword>
<evidence type="ECO:0000313" key="3">
    <source>
        <dbReference type="EMBL" id="CAC5371755.1"/>
    </source>
</evidence>
<dbReference type="AlphaFoldDB" id="A0A6J8AQ08"/>